<name>A0ABN2G075_9MICO</name>
<comment type="caution">
    <text evidence="3">The sequence shown here is derived from an EMBL/GenBank/DDBJ whole genome shotgun (WGS) entry which is preliminary data.</text>
</comment>
<evidence type="ECO:0000259" key="2">
    <source>
        <dbReference type="Pfam" id="PF08327"/>
    </source>
</evidence>
<dbReference type="CDD" id="cd07814">
    <property type="entry name" value="SRPBCC_CalC_Aha1-like"/>
    <property type="match status" value="1"/>
</dbReference>
<gene>
    <name evidence="3" type="ORF">GCM10009807_03770</name>
</gene>
<dbReference type="Gene3D" id="3.30.530.20">
    <property type="match status" value="1"/>
</dbReference>
<organism evidence="3 4">
    <name type="scientific">Microbacterium lacus</name>
    <dbReference type="NCBI Taxonomy" id="415217"/>
    <lineage>
        <taxon>Bacteria</taxon>
        <taxon>Bacillati</taxon>
        <taxon>Actinomycetota</taxon>
        <taxon>Actinomycetes</taxon>
        <taxon>Micrococcales</taxon>
        <taxon>Microbacteriaceae</taxon>
        <taxon>Microbacterium</taxon>
    </lineage>
</organism>
<dbReference type="InterPro" id="IPR013538">
    <property type="entry name" value="ASHA1/2-like_C"/>
</dbReference>
<keyword evidence="4" id="KW-1185">Reference proteome</keyword>
<dbReference type="Proteomes" id="UP001500596">
    <property type="component" value="Unassembled WGS sequence"/>
</dbReference>
<sequence length="164" mass="18243">MTENRRIVVTREFAAPRAAVFRAWTVPSELEWFLNPDQPRPDQPIEVDLRVGGAWTVPMVIDADTSYTTGGIYLEIVRDERIVFAWGAEDGWPKLDRADLWAGPIATLEFEDLDGDPASCRATMTLALPETMAEPEVREWLSKGIGAGWRATVERLTVPATTAA</sequence>
<feature type="domain" description="Activator of Hsp90 ATPase homologue 1/2-like C-terminal" evidence="2">
    <location>
        <begin position="15"/>
        <end position="157"/>
    </location>
</feature>
<dbReference type="EMBL" id="BAAAPK010000001">
    <property type="protein sequence ID" value="GAA1662998.1"/>
    <property type="molecule type" value="Genomic_DNA"/>
</dbReference>
<accession>A0ABN2G075</accession>
<reference evidence="3 4" key="1">
    <citation type="journal article" date="2019" name="Int. J. Syst. Evol. Microbiol.">
        <title>The Global Catalogue of Microorganisms (GCM) 10K type strain sequencing project: providing services to taxonomists for standard genome sequencing and annotation.</title>
        <authorList>
            <consortium name="The Broad Institute Genomics Platform"/>
            <consortium name="The Broad Institute Genome Sequencing Center for Infectious Disease"/>
            <person name="Wu L."/>
            <person name="Ma J."/>
        </authorList>
    </citation>
    <scope>NUCLEOTIDE SEQUENCE [LARGE SCALE GENOMIC DNA]</scope>
    <source>
        <strain evidence="3 4">JCM 15575</strain>
    </source>
</reference>
<proteinExistence type="inferred from homology"/>
<dbReference type="SUPFAM" id="SSF55961">
    <property type="entry name" value="Bet v1-like"/>
    <property type="match status" value="1"/>
</dbReference>
<evidence type="ECO:0000313" key="3">
    <source>
        <dbReference type="EMBL" id="GAA1662998.1"/>
    </source>
</evidence>
<protein>
    <recommendedName>
        <fullName evidence="2">Activator of Hsp90 ATPase homologue 1/2-like C-terminal domain-containing protein</fullName>
    </recommendedName>
</protein>
<dbReference type="Pfam" id="PF08327">
    <property type="entry name" value="AHSA1"/>
    <property type="match status" value="1"/>
</dbReference>
<dbReference type="InterPro" id="IPR023393">
    <property type="entry name" value="START-like_dom_sf"/>
</dbReference>
<evidence type="ECO:0000313" key="4">
    <source>
        <dbReference type="Proteomes" id="UP001500596"/>
    </source>
</evidence>
<dbReference type="RefSeq" id="WP_344051023.1">
    <property type="nucleotide sequence ID" value="NZ_BAAAPK010000001.1"/>
</dbReference>
<evidence type="ECO:0000256" key="1">
    <source>
        <dbReference type="ARBA" id="ARBA00006817"/>
    </source>
</evidence>
<comment type="similarity">
    <text evidence="1">Belongs to the AHA1 family.</text>
</comment>